<organism evidence="1 2">
    <name type="scientific">Nocardioides lianchengensis</name>
    <dbReference type="NCBI Taxonomy" id="1045774"/>
    <lineage>
        <taxon>Bacteria</taxon>
        <taxon>Bacillati</taxon>
        <taxon>Actinomycetota</taxon>
        <taxon>Actinomycetes</taxon>
        <taxon>Propionibacteriales</taxon>
        <taxon>Nocardioidaceae</taxon>
        <taxon>Nocardioides</taxon>
    </lineage>
</organism>
<proteinExistence type="predicted"/>
<name>A0A1G6S4Q0_9ACTN</name>
<evidence type="ECO:0000313" key="2">
    <source>
        <dbReference type="Proteomes" id="UP000199034"/>
    </source>
</evidence>
<evidence type="ECO:0000313" key="1">
    <source>
        <dbReference type="EMBL" id="SDD11870.1"/>
    </source>
</evidence>
<sequence>MTSTLTRTRPGRRVRGELRYDGGRWKRWTGKRWASAAYSMRPSRLLDPRPLHVDDEEPDGTRVRVLALAVEDQVLTNAATVVHEGPSGVTLSYRRRPAHVAHAIMTLLTGVWALVWLACALNERQDRVLLEVDPWGHVWAVQGLRR</sequence>
<reference evidence="1 2" key="1">
    <citation type="submission" date="2016-10" db="EMBL/GenBank/DDBJ databases">
        <authorList>
            <person name="de Groot N.N."/>
        </authorList>
    </citation>
    <scope>NUCLEOTIDE SEQUENCE [LARGE SCALE GENOMIC DNA]</scope>
    <source>
        <strain evidence="1 2">CGMCC 4.6858</strain>
    </source>
</reference>
<dbReference type="OrthoDB" id="3782711at2"/>
<dbReference type="AlphaFoldDB" id="A0A1G6S4Q0"/>
<dbReference type="EMBL" id="FMZM01000006">
    <property type="protein sequence ID" value="SDD11870.1"/>
    <property type="molecule type" value="Genomic_DNA"/>
</dbReference>
<gene>
    <name evidence="1" type="ORF">SAMN05421872_10620</name>
</gene>
<protein>
    <submittedName>
        <fullName evidence="1">Uncharacterized protein</fullName>
    </submittedName>
</protein>
<dbReference type="RefSeq" id="WP_090855742.1">
    <property type="nucleotide sequence ID" value="NZ_FMZM01000006.1"/>
</dbReference>
<dbReference type="Proteomes" id="UP000199034">
    <property type="component" value="Unassembled WGS sequence"/>
</dbReference>
<keyword evidence="2" id="KW-1185">Reference proteome</keyword>
<accession>A0A1G6S4Q0</accession>